<feature type="domain" description="HTH rpiR-type" evidence="1">
    <location>
        <begin position="7"/>
        <end position="83"/>
    </location>
</feature>
<dbReference type="Gene3D" id="1.10.10.10">
    <property type="entry name" value="Winged helix-like DNA-binding domain superfamily/Winged helix DNA-binding domain"/>
    <property type="match status" value="1"/>
</dbReference>
<dbReference type="SUPFAM" id="SSF46689">
    <property type="entry name" value="Homeodomain-like"/>
    <property type="match status" value="1"/>
</dbReference>
<reference evidence="2 3" key="1">
    <citation type="submission" date="2020-08" db="EMBL/GenBank/DDBJ databases">
        <authorList>
            <person name="Liu C."/>
            <person name="Sun Q."/>
        </authorList>
    </citation>
    <scope>NUCLEOTIDE SEQUENCE [LARGE SCALE GENOMIC DNA]</scope>
    <source>
        <strain evidence="2 3">NSJ-22</strain>
    </source>
</reference>
<dbReference type="Pfam" id="PF01418">
    <property type="entry name" value="HTH_6"/>
    <property type="match status" value="1"/>
</dbReference>
<protein>
    <submittedName>
        <fullName evidence="2">MurR/RpiR family transcriptional regulator</fullName>
    </submittedName>
</protein>
<dbReference type="InterPro" id="IPR047640">
    <property type="entry name" value="RpiR-like"/>
</dbReference>
<evidence type="ECO:0000259" key="1">
    <source>
        <dbReference type="PROSITE" id="PS51071"/>
    </source>
</evidence>
<keyword evidence="3" id="KW-1185">Reference proteome</keyword>
<gene>
    <name evidence="2" type="ORF">H8909_08215</name>
</gene>
<dbReference type="InterPro" id="IPR009057">
    <property type="entry name" value="Homeodomain-like_sf"/>
</dbReference>
<sequence length="265" mass="30561">MPKGISIMSQLLSIVNYGDGKEVNVDIAKTILQNYHKIPELTIFDLADLCYVSSSSITRFVRTLGYDSYKQFKNDIDNTLTIDVDYSKRINMATAEDLKPIYQRYTENVIENIQFTFEHIDYRQLNRVCEMIYQAKEIALFGLEYANYVGIHFQNKMASLNRLIQLGVSDEKQLELAKNIAPHSLVFIISLEGSFFYRNTEIIDILTEKECKIVAISMITVGKLISACDEVILCNKTNSNTEGRITLMYTIELIIIYYYINYSHI</sequence>
<dbReference type="InterPro" id="IPR000281">
    <property type="entry name" value="HTH_RpiR"/>
</dbReference>
<evidence type="ECO:0000313" key="3">
    <source>
        <dbReference type="Proteomes" id="UP000603474"/>
    </source>
</evidence>
<dbReference type="PANTHER" id="PTHR30514:SF10">
    <property type="entry name" value="MURR_RPIR FAMILY TRANSCRIPTIONAL REGULATOR"/>
    <property type="match status" value="1"/>
</dbReference>
<dbReference type="InterPro" id="IPR036388">
    <property type="entry name" value="WH-like_DNA-bd_sf"/>
</dbReference>
<evidence type="ECO:0000313" key="2">
    <source>
        <dbReference type="EMBL" id="MBC6010226.1"/>
    </source>
</evidence>
<dbReference type="Gene3D" id="3.40.50.10490">
    <property type="entry name" value="Glucose-6-phosphate isomerase like protein, domain 1"/>
    <property type="match status" value="1"/>
</dbReference>
<organism evidence="2 3">
    <name type="scientific">Catenibacterium faecis</name>
    <dbReference type="NCBI Taxonomy" id="2764323"/>
    <lineage>
        <taxon>Bacteria</taxon>
        <taxon>Bacillati</taxon>
        <taxon>Bacillota</taxon>
        <taxon>Erysipelotrichia</taxon>
        <taxon>Erysipelotrichales</taxon>
        <taxon>Coprobacillaceae</taxon>
        <taxon>Catenibacterium</taxon>
    </lineage>
</organism>
<dbReference type="RefSeq" id="WP_187012487.1">
    <property type="nucleotide sequence ID" value="NZ_JACRWG010000033.1"/>
</dbReference>
<dbReference type="PROSITE" id="PS51071">
    <property type="entry name" value="HTH_RPIR"/>
    <property type="match status" value="1"/>
</dbReference>
<dbReference type="PANTHER" id="PTHR30514">
    <property type="entry name" value="GLUCOKINASE"/>
    <property type="match status" value="1"/>
</dbReference>
<dbReference type="Proteomes" id="UP000603474">
    <property type="component" value="Unassembled WGS sequence"/>
</dbReference>
<dbReference type="SUPFAM" id="SSF53697">
    <property type="entry name" value="SIS domain"/>
    <property type="match status" value="1"/>
</dbReference>
<dbReference type="InterPro" id="IPR046348">
    <property type="entry name" value="SIS_dom_sf"/>
</dbReference>
<comment type="caution">
    <text evidence="2">The sequence shown here is derived from an EMBL/GenBank/DDBJ whole genome shotgun (WGS) entry which is preliminary data.</text>
</comment>
<proteinExistence type="predicted"/>
<dbReference type="EMBL" id="JACRWG010000033">
    <property type="protein sequence ID" value="MBC6010226.1"/>
    <property type="molecule type" value="Genomic_DNA"/>
</dbReference>
<name>A0ABR7KCP1_9FIRM</name>
<accession>A0ABR7KCP1</accession>